<dbReference type="PANTHER" id="PTHR13619">
    <property type="entry name" value="PHOSPHATIDATE CYTIDYLYLTRANSFERASE, MITOCHONDRIAL"/>
    <property type="match status" value="1"/>
</dbReference>
<reference evidence="21" key="1">
    <citation type="submission" date="2021-10" db="EMBL/GenBank/DDBJ databases">
        <title>Tropical sea cucumber genome reveals ecological adaptation and Cuvierian tubules defense mechanism.</title>
        <authorList>
            <person name="Chen T."/>
        </authorList>
    </citation>
    <scope>NUCLEOTIDE SEQUENCE</scope>
    <source>
        <strain evidence="21">Nanhai2018</strain>
        <tissue evidence="21">Muscle</tissue>
    </source>
</reference>
<evidence type="ECO:0000256" key="18">
    <source>
        <dbReference type="ARBA" id="ARBA00029893"/>
    </source>
</evidence>
<keyword evidence="8 20" id="KW-0444">Lipid biosynthesis</keyword>
<evidence type="ECO:0000256" key="12">
    <source>
        <dbReference type="ARBA" id="ARBA00022842"/>
    </source>
</evidence>
<keyword evidence="14 20" id="KW-0496">Mitochondrion</keyword>
<dbReference type="GO" id="GO:0005743">
    <property type="term" value="C:mitochondrial inner membrane"/>
    <property type="evidence" value="ECO:0007669"/>
    <property type="project" value="UniProtKB-SubCell"/>
</dbReference>
<evidence type="ECO:0000256" key="7">
    <source>
        <dbReference type="ARBA" id="ARBA00018337"/>
    </source>
</evidence>
<name>A0A9Q1CKA2_HOLLE</name>
<gene>
    <name evidence="21" type="ORF">HOLleu_05750</name>
</gene>
<evidence type="ECO:0000256" key="8">
    <source>
        <dbReference type="ARBA" id="ARBA00022516"/>
    </source>
</evidence>
<keyword evidence="11 20" id="KW-0999">Mitochondrion inner membrane</keyword>
<keyword evidence="9 20" id="KW-0808">Transferase</keyword>
<comment type="subcellular location">
    <subcellularLocation>
        <location evidence="2 20">Mitochondrion inner membrane</location>
        <topology evidence="2 20">Peripheral membrane protein</topology>
        <orientation evidence="2 20">Matrix side</orientation>
    </subcellularLocation>
</comment>
<evidence type="ECO:0000256" key="15">
    <source>
        <dbReference type="ARBA" id="ARBA00023136"/>
    </source>
</evidence>
<dbReference type="GO" id="GO:0004605">
    <property type="term" value="F:phosphatidate cytidylyltransferase activity"/>
    <property type="evidence" value="ECO:0007669"/>
    <property type="project" value="UniProtKB-UniRule"/>
</dbReference>
<dbReference type="EC" id="2.7.7.41" evidence="6 20"/>
<sequence>MAGSINRFLFTRIMKHFPSDTAFVFAYGSGVFQQMGNSNPDNMIDFVFAVDHSKDWHAKNLERNPQHYSGLKIFGPRAIAAYQERLGAGAYYNTLVKCEKRLVKYGIIQTDCLIKDLNDWDQLYISGRLHKPVHVVKRDSNKDLFEALQNNLKSALRTALLLLPERFTSEQLFHTIAGLSYHGDFRMTFGENKNKVDNIVGANLEHFQEYYKPYLGEFTHLHWNSDKSWYEQGTSPAIVFNHLKRLPSHLQRVIVTKVDKKTRDVEEVLGRISEERNHAELVNEGVKGIVTKSSRSQSIKAIFAAGIVKTIKYSGQKILKMQSGGPSKR</sequence>
<dbReference type="PANTHER" id="PTHR13619:SF0">
    <property type="entry name" value="PHOSPHATIDATE CYTIDYLYLTRANSFERASE, MITOCHONDRIAL"/>
    <property type="match status" value="1"/>
</dbReference>
<keyword evidence="13 20" id="KW-0443">Lipid metabolism</keyword>
<evidence type="ECO:0000256" key="20">
    <source>
        <dbReference type="PIRNR" id="PIRNR028840"/>
    </source>
</evidence>
<evidence type="ECO:0000256" key="10">
    <source>
        <dbReference type="ARBA" id="ARBA00022695"/>
    </source>
</evidence>
<evidence type="ECO:0000256" key="4">
    <source>
        <dbReference type="ARBA" id="ARBA00005189"/>
    </source>
</evidence>
<dbReference type="Proteomes" id="UP001152320">
    <property type="component" value="Chromosome 2"/>
</dbReference>
<evidence type="ECO:0000256" key="3">
    <source>
        <dbReference type="ARBA" id="ARBA00005119"/>
    </source>
</evidence>
<evidence type="ECO:0000256" key="2">
    <source>
        <dbReference type="ARBA" id="ARBA00004443"/>
    </source>
</evidence>
<evidence type="ECO:0000256" key="1">
    <source>
        <dbReference type="ARBA" id="ARBA00001946"/>
    </source>
</evidence>
<accession>A0A9Q1CKA2</accession>
<dbReference type="GO" id="GO:0032049">
    <property type="term" value="P:cardiolipin biosynthetic process"/>
    <property type="evidence" value="ECO:0007669"/>
    <property type="project" value="UniProtKB-UniRule"/>
</dbReference>
<comment type="similarity">
    <text evidence="5 20">Belongs to the TAM41 family.</text>
</comment>
<dbReference type="Pfam" id="PF09139">
    <property type="entry name" value="Tam41_Mmp37"/>
    <property type="match status" value="1"/>
</dbReference>
<keyword evidence="15 20" id="KW-0472">Membrane</keyword>
<keyword evidence="17 20" id="KW-1208">Phospholipid metabolism</keyword>
<protein>
    <recommendedName>
        <fullName evidence="7 20">Phosphatidate cytidylyltransferase, mitochondrial</fullName>
        <ecNumber evidence="6 20">2.7.7.41</ecNumber>
    </recommendedName>
    <alternativeName>
        <fullName evidence="18 20">CDP-diacylglycerol synthase</fullName>
    </alternativeName>
    <alternativeName>
        <fullName evidence="19 20">Mitochondrial translocator assembly and maintenance protein 41 homolog</fullName>
    </alternativeName>
</protein>
<evidence type="ECO:0000256" key="16">
    <source>
        <dbReference type="ARBA" id="ARBA00023209"/>
    </source>
</evidence>
<comment type="function">
    <text evidence="20">Catalyzes the conversion of phosphatidic acid (PA) to CDP-diacylglycerol (CDP-DAG), an essential intermediate in the synthesis of phosphatidylglycerol, cardiolipin and phosphatidylinositol.</text>
</comment>
<comment type="pathway">
    <text evidence="3 20">Phospholipid metabolism; CDP-diacylglycerol biosynthesis; CDP-diacylglycerol from sn-glycerol 3-phosphate: step 3/3.</text>
</comment>
<comment type="caution">
    <text evidence="21">The sequence shown here is derived from an EMBL/GenBank/DDBJ whole genome shotgun (WGS) entry which is preliminary data.</text>
</comment>
<evidence type="ECO:0000313" key="21">
    <source>
        <dbReference type="EMBL" id="KAJ8046912.1"/>
    </source>
</evidence>
<evidence type="ECO:0000256" key="17">
    <source>
        <dbReference type="ARBA" id="ARBA00023264"/>
    </source>
</evidence>
<evidence type="ECO:0000256" key="5">
    <source>
        <dbReference type="ARBA" id="ARBA00005458"/>
    </source>
</evidence>
<keyword evidence="12 20" id="KW-0460">Magnesium</keyword>
<keyword evidence="10 20" id="KW-0548">Nucleotidyltransferase</keyword>
<evidence type="ECO:0000256" key="9">
    <source>
        <dbReference type="ARBA" id="ARBA00022679"/>
    </source>
</evidence>
<evidence type="ECO:0000256" key="13">
    <source>
        <dbReference type="ARBA" id="ARBA00023098"/>
    </source>
</evidence>
<comment type="catalytic activity">
    <reaction evidence="20">
        <text>a 1,2-diacyl-sn-glycero-3-phosphate + CTP + H(+) = a CDP-1,2-diacyl-sn-glycerol + diphosphate</text>
        <dbReference type="Rhea" id="RHEA:16229"/>
        <dbReference type="ChEBI" id="CHEBI:15378"/>
        <dbReference type="ChEBI" id="CHEBI:33019"/>
        <dbReference type="ChEBI" id="CHEBI:37563"/>
        <dbReference type="ChEBI" id="CHEBI:58332"/>
        <dbReference type="ChEBI" id="CHEBI:58608"/>
        <dbReference type="EC" id="2.7.7.41"/>
    </reaction>
</comment>
<comment type="pathway">
    <text evidence="4">Lipid metabolism.</text>
</comment>
<dbReference type="AlphaFoldDB" id="A0A9Q1CKA2"/>
<dbReference type="PIRSF" id="PIRSF028840">
    <property type="entry name" value="Mmp37"/>
    <property type="match status" value="1"/>
</dbReference>
<organism evidence="21 22">
    <name type="scientific">Holothuria leucospilota</name>
    <name type="common">Black long sea cucumber</name>
    <name type="synonym">Mertensiothuria leucospilota</name>
    <dbReference type="NCBI Taxonomy" id="206669"/>
    <lineage>
        <taxon>Eukaryota</taxon>
        <taxon>Metazoa</taxon>
        <taxon>Echinodermata</taxon>
        <taxon>Eleutherozoa</taxon>
        <taxon>Echinozoa</taxon>
        <taxon>Holothuroidea</taxon>
        <taxon>Aspidochirotacea</taxon>
        <taxon>Aspidochirotida</taxon>
        <taxon>Holothuriidae</taxon>
        <taxon>Holothuria</taxon>
    </lineage>
</organism>
<dbReference type="GO" id="GO:0016024">
    <property type="term" value="P:CDP-diacylglycerol biosynthetic process"/>
    <property type="evidence" value="ECO:0007669"/>
    <property type="project" value="UniProtKB-UniRule"/>
</dbReference>
<evidence type="ECO:0000256" key="6">
    <source>
        <dbReference type="ARBA" id="ARBA00012487"/>
    </source>
</evidence>
<keyword evidence="16 20" id="KW-0594">Phospholipid biosynthesis</keyword>
<comment type="cofactor">
    <cofactor evidence="1 20">
        <name>Mg(2+)</name>
        <dbReference type="ChEBI" id="CHEBI:18420"/>
    </cofactor>
</comment>
<evidence type="ECO:0000313" key="22">
    <source>
        <dbReference type="Proteomes" id="UP001152320"/>
    </source>
</evidence>
<keyword evidence="22" id="KW-1185">Reference proteome</keyword>
<evidence type="ECO:0000256" key="11">
    <source>
        <dbReference type="ARBA" id="ARBA00022792"/>
    </source>
</evidence>
<proteinExistence type="inferred from homology"/>
<dbReference type="OrthoDB" id="341477at2759"/>
<evidence type="ECO:0000256" key="19">
    <source>
        <dbReference type="ARBA" id="ARBA00031502"/>
    </source>
</evidence>
<evidence type="ECO:0000256" key="14">
    <source>
        <dbReference type="ARBA" id="ARBA00023128"/>
    </source>
</evidence>
<dbReference type="InterPro" id="IPR015222">
    <property type="entry name" value="Tam41"/>
</dbReference>
<dbReference type="EMBL" id="JAIZAY010000002">
    <property type="protein sequence ID" value="KAJ8046912.1"/>
    <property type="molecule type" value="Genomic_DNA"/>
</dbReference>